<dbReference type="InParanoid" id="J9D210"/>
<dbReference type="AlphaFoldDB" id="J9D210"/>
<dbReference type="EMBL" id="AFBI03000104">
    <property type="protein sequence ID" value="EJW01896.1"/>
    <property type="molecule type" value="Genomic_DNA"/>
</dbReference>
<keyword evidence="1" id="KW-0472">Membrane</keyword>
<keyword evidence="1" id="KW-0812">Transmembrane</keyword>
<accession>J9D210</accession>
<dbReference type="VEuPathDB" id="MicrosporidiaDB:EDEG_03629"/>
<reference evidence="2 3" key="1">
    <citation type="submission" date="2011-08" db="EMBL/GenBank/DDBJ databases">
        <authorList>
            <person name="Liu Z.J."/>
            <person name="Shi F.L."/>
            <person name="Lu J.Q."/>
            <person name="Li M."/>
            <person name="Wang Z.L."/>
        </authorList>
    </citation>
    <scope>NUCLEOTIDE SEQUENCE [LARGE SCALE GENOMIC DNA]</scope>
    <source>
        <strain evidence="2 3">USNM 41457</strain>
    </source>
</reference>
<evidence type="ECO:0000313" key="2">
    <source>
        <dbReference type="EMBL" id="EJW01896.1"/>
    </source>
</evidence>
<proteinExistence type="predicted"/>
<protein>
    <submittedName>
        <fullName evidence="2">Uncharacterized protein</fullName>
    </submittedName>
</protein>
<organism evidence="2 3">
    <name type="scientific">Edhazardia aedis (strain USNM 41457)</name>
    <name type="common">Microsporidian parasite</name>
    <dbReference type="NCBI Taxonomy" id="1003232"/>
    <lineage>
        <taxon>Eukaryota</taxon>
        <taxon>Fungi</taxon>
        <taxon>Fungi incertae sedis</taxon>
        <taxon>Microsporidia</taxon>
        <taxon>Edhazardia</taxon>
    </lineage>
</organism>
<keyword evidence="3" id="KW-1185">Reference proteome</keyword>
<feature type="transmembrane region" description="Helical" evidence="1">
    <location>
        <begin position="6"/>
        <end position="31"/>
    </location>
</feature>
<evidence type="ECO:0000256" key="1">
    <source>
        <dbReference type="SAM" id="Phobius"/>
    </source>
</evidence>
<evidence type="ECO:0000313" key="3">
    <source>
        <dbReference type="Proteomes" id="UP000003163"/>
    </source>
</evidence>
<gene>
    <name evidence="2" type="ORF">EDEG_03629</name>
</gene>
<dbReference type="HOGENOM" id="CLU_1085973_0_0_1"/>
<comment type="caution">
    <text evidence="2">The sequence shown here is derived from an EMBL/GenBank/DDBJ whole genome shotgun (WGS) entry which is preliminary data.</text>
</comment>
<name>J9D210_EDHAE</name>
<sequence>MITKDTLLIPFIFGFGVLIFLIIGICIYNHFKDRKSYKKNFEKQVNEVKNNIPSNTKDRWFYVLKIKKLIEKTVANNIKFNGEGFIATTGSSSSKNTEHMLDLKLLFWDYALNEIIDDFKRLSDHSLINYYTILLEDSNLKIQKLLITDIKTICASEPDAYIVELKKISEIIQKIFELAKERYENNSKNFHMHVKAVIEEINRNLLKASEEVPSLEELKSELIFKTQIYKDYNMIIEEYMEKNMLLYFKIMHFFYK</sequence>
<dbReference type="Proteomes" id="UP000003163">
    <property type="component" value="Unassembled WGS sequence"/>
</dbReference>
<reference evidence="3" key="2">
    <citation type="submission" date="2015-07" db="EMBL/GenBank/DDBJ databases">
        <title>Contrasting host-pathogen interactions and genome evolution in two generalist and specialist microsporidian pathogens of mosquitoes.</title>
        <authorList>
            <consortium name="The Broad Institute Genomics Platform"/>
            <consortium name="The Broad Institute Genome Sequencing Center for Infectious Disease"/>
            <person name="Cuomo C.A."/>
            <person name="Sanscrainte N.D."/>
            <person name="Goldberg J.M."/>
            <person name="Heiman D."/>
            <person name="Young S."/>
            <person name="Zeng Q."/>
            <person name="Becnel J.J."/>
            <person name="Birren B.W."/>
        </authorList>
    </citation>
    <scope>NUCLEOTIDE SEQUENCE [LARGE SCALE GENOMIC DNA]</scope>
    <source>
        <strain evidence="3">USNM 41457</strain>
    </source>
</reference>
<keyword evidence="1" id="KW-1133">Transmembrane helix</keyword>